<feature type="signal peptide" evidence="1">
    <location>
        <begin position="1"/>
        <end position="24"/>
    </location>
</feature>
<dbReference type="AlphaFoldDB" id="A0A5C4RRB6"/>
<evidence type="ECO:0008006" key="4">
    <source>
        <dbReference type="Google" id="ProtNLM"/>
    </source>
</evidence>
<evidence type="ECO:0000313" key="3">
    <source>
        <dbReference type="Proteomes" id="UP000305760"/>
    </source>
</evidence>
<dbReference type="OrthoDB" id="6059190at2"/>
<organism evidence="2 3">
    <name type="scientific">Arenimonas terrae</name>
    <dbReference type="NCBI Taxonomy" id="2546226"/>
    <lineage>
        <taxon>Bacteria</taxon>
        <taxon>Pseudomonadati</taxon>
        <taxon>Pseudomonadota</taxon>
        <taxon>Gammaproteobacteria</taxon>
        <taxon>Lysobacterales</taxon>
        <taxon>Lysobacteraceae</taxon>
        <taxon>Arenimonas</taxon>
    </lineage>
</organism>
<sequence>MKGILVLGLGLAALTAGCSSPAGGGGGGLTVAECRSYYEHIHRLDGLDVAKAMGEEALARDAATCSEYGSVSRKHFTCAMSATSVDALQACGPSNS</sequence>
<feature type="chain" id="PRO_5022955919" description="Lipoprotein" evidence="1">
    <location>
        <begin position="25"/>
        <end position="96"/>
    </location>
</feature>
<dbReference type="PROSITE" id="PS51257">
    <property type="entry name" value="PROKAR_LIPOPROTEIN"/>
    <property type="match status" value="1"/>
</dbReference>
<accession>A0A5C4RRB6</accession>
<evidence type="ECO:0000256" key="1">
    <source>
        <dbReference type="SAM" id="SignalP"/>
    </source>
</evidence>
<dbReference type="RefSeq" id="WP_139449745.1">
    <property type="nucleotide sequence ID" value="NZ_SMDR01000003.1"/>
</dbReference>
<dbReference type="EMBL" id="SMDR01000003">
    <property type="protein sequence ID" value="TNJ33361.1"/>
    <property type="molecule type" value="Genomic_DNA"/>
</dbReference>
<protein>
    <recommendedName>
        <fullName evidence="4">Lipoprotein</fullName>
    </recommendedName>
</protein>
<keyword evidence="1" id="KW-0732">Signal</keyword>
<evidence type="ECO:0000313" key="2">
    <source>
        <dbReference type="EMBL" id="TNJ33361.1"/>
    </source>
</evidence>
<dbReference type="Proteomes" id="UP000305760">
    <property type="component" value="Unassembled WGS sequence"/>
</dbReference>
<gene>
    <name evidence="2" type="ORF">E1B00_13810</name>
</gene>
<proteinExistence type="predicted"/>
<name>A0A5C4RRB6_9GAMM</name>
<comment type="caution">
    <text evidence="2">The sequence shown here is derived from an EMBL/GenBank/DDBJ whole genome shotgun (WGS) entry which is preliminary data.</text>
</comment>
<keyword evidence="3" id="KW-1185">Reference proteome</keyword>
<reference evidence="2 3" key="1">
    <citation type="submission" date="2019-03" db="EMBL/GenBank/DDBJ databases">
        <title>Arenimonas daejeonensis sp. nov., isolated from compost.</title>
        <authorList>
            <person name="Jeon C.O."/>
        </authorList>
    </citation>
    <scope>NUCLEOTIDE SEQUENCE [LARGE SCALE GENOMIC DNA]</scope>
    <source>
        <strain evidence="2 3">R29</strain>
    </source>
</reference>